<protein>
    <recommendedName>
        <fullName evidence="6">MARVEL domain-containing protein</fullName>
    </recommendedName>
</protein>
<gene>
    <name evidence="7" type="ORF">Sste5346_009683</name>
</gene>
<dbReference type="PANTHER" id="PTHR37451:SF1">
    <property type="entry name" value="MARVEL DOMAIN-CONTAINING PROTEIN"/>
    <property type="match status" value="1"/>
</dbReference>
<evidence type="ECO:0000313" key="8">
    <source>
        <dbReference type="Proteomes" id="UP001583186"/>
    </source>
</evidence>
<dbReference type="Pfam" id="PF01284">
    <property type="entry name" value="MARVEL"/>
    <property type="match status" value="1"/>
</dbReference>
<dbReference type="Proteomes" id="UP001583186">
    <property type="component" value="Unassembled WGS sequence"/>
</dbReference>
<dbReference type="InterPro" id="IPR008253">
    <property type="entry name" value="Marvel"/>
</dbReference>
<keyword evidence="8" id="KW-1185">Reference proteome</keyword>
<comment type="subcellular location">
    <subcellularLocation>
        <location evidence="1">Membrane</location>
        <topology evidence="1">Multi-pass membrane protein</topology>
    </subcellularLocation>
</comment>
<evidence type="ECO:0000256" key="4">
    <source>
        <dbReference type="ARBA" id="ARBA00023136"/>
    </source>
</evidence>
<feature type="transmembrane region" description="Helical" evidence="5">
    <location>
        <begin position="60"/>
        <end position="80"/>
    </location>
</feature>
<evidence type="ECO:0000256" key="1">
    <source>
        <dbReference type="ARBA" id="ARBA00004141"/>
    </source>
</evidence>
<accession>A0ABR3YJ01</accession>
<organism evidence="7 8">
    <name type="scientific">Sporothrix stenoceras</name>
    <dbReference type="NCBI Taxonomy" id="5173"/>
    <lineage>
        <taxon>Eukaryota</taxon>
        <taxon>Fungi</taxon>
        <taxon>Dikarya</taxon>
        <taxon>Ascomycota</taxon>
        <taxon>Pezizomycotina</taxon>
        <taxon>Sordariomycetes</taxon>
        <taxon>Sordariomycetidae</taxon>
        <taxon>Ophiostomatales</taxon>
        <taxon>Ophiostomataceae</taxon>
        <taxon>Sporothrix</taxon>
    </lineage>
</organism>
<feature type="domain" description="MARVEL" evidence="6">
    <location>
        <begin position="12"/>
        <end position="153"/>
    </location>
</feature>
<keyword evidence="3 5" id="KW-1133">Transmembrane helix</keyword>
<sequence>MLANIAGSQSINYVLRGLQTILAVATLGAGGYAVHSFHGHSVDEHFEFGDFTDYVGVPNAWGFLLFCAAWTILGVIFLLFTGVRLAGHRLIGYARVAVESIALLSWLAGFIAVAVSIGSNGCPAEESGGCGAITAATVFGALEWLLFVATTVLTVKLVFDRPRSAQTSMTMSEPKSLSAGPNMPV</sequence>
<evidence type="ECO:0000259" key="6">
    <source>
        <dbReference type="Pfam" id="PF01284"/>
    </source>
</evidence>
<keyword evidence="4 5" id="KW-0472">Membrane</keyword>
<keyword evidence="2 5" id="KW-0812">Transmembrane</keyword>
<feature type="transmembrane region" description="Helical" evidence="5">
    <location>
        <begin position="101"/>
        <end position="119"/>
    </location>
</feature>
<evidence type="ECO:0000256" key="3">
    <source>
        <dbReference type="ARBA" id="ARBA00022989"/>
    </source>
</evidence>
<dbReference type="EMBL" id="JAWCUI010000096">
    <property type="protein sequence ID" value="KAL1888291.1"/>
    <property type="molecule type" value="Genomic_DNA"/>
</dbReference>
<feature type="transmembrane region" description="Helical" evidence="5">
    <location>
        <begin position="131"/>
        <end position="159"/>
    </location>
</feature>
<comment type="caution">
    <text evidence="7">The sequence shown here is derived from an EMBL/GenBank/DDBJ whole genome shotgun (WGS) entry which is preliminary data.</text>
</comment>
<proteinExistence type="predicted"/>
<reference evidence="7 8" key="1">
    <citation type="journal article" date="2024" name="IMA Fungus">
        <title>IMA Genome - F19 : A genome assembly and annotation guide to empower mycologists, including annotated draft genome sequences of Ceratocystis pirilliformis, Diaporthe australafricana, Fusarium ophioides, Paecilomyces lecythidis, and Sporothrix stenoceras.</title>
        <authorList>
            <person name="Aylward J."/>
            <person name="Wilson A.M."/>
            <person name="Visagie C.M."/>
            <person name="Spraker J."/>
            <person name="Barnes I."/>
            <person name="Buitendag C."/>
            <person name="Ceriani C."/>
            <person name="Del Mar Angel L."/>
            <person name="du Plessis D."/>
            <person name="Fuchs T."/>
            <person name="Gasser K."/>
            <person name="Kramer D."/>
            <person name="Li W."/>
            <person name="Munsamy K."/>
            <person name="Piso A."/>
            <person name="Price J.L."/>
            <person name="Sonnekus B."/>
            <person name="Thomas C."/>
            <person name="van der Nest A."/>
            <person name="van Dijk A."/>
            <person name="van Heerden A."/>
            <person name="van Vuuren N."/>
            <person name="Yilmaz N."/>
            <person name="Duong T.A."/>
            <person name="van der Merwe N.A."/>
            <person name="Wingfield M.J."/>
            <person name="Wingfield B.D."/>
        </authorList>
    </citation>
    <scope>NUCLEOTIDE SEQUENCE [LARGE SCALE GENOMIC DNA]</scope>
    <source>
        <strain evidence="7 8">CMW 5346</strain>
    </source>
</reference>
<name>A0ABR3YJ01_9PEZI</name>
<evidence type="ECO:0000256" key="5">
    <source>
        <dbReference type="SAM" id="Phobius"/>
    </source>
</evidence>
<feature type="transmembrane region" description="Helical" evidence="5">
    <location>
        <begin position="21"/>
        <end position="40"/>
    </location>
</feature>
<evidence type="ECO:0000256" key="2">
    <source>
        <dbReference type="ARBA" id="ARBA00022692"/>
    </source>
</evidence>
<evidence type="ECO:0000313" key="7">
    <source>
        <dbReference type="EMBL" id="KAL1888291.1"/>
    </source>
</evidence>
<dbReference type="PANTHER" id="PTHR37451">
    <property type="entry name" value="MARVEL DOMAIN"/>
    <property type="match status" value="1"/>
</dbReference>